<reference evidence="2 3" key="1">
    <citation type="journal article" date="2018" name="Nat. Ecol. Evol.">
        <title>Pezizomycetes genomes reveal the molecular basis of ectomycorrhizal truffle lifestyle.</title>
        <authorList>
            <person name="Murat C."/>
            <person name="Payen T."/>
            <person name="Noel B."/>
            <person name="Kuo A."/>
            <person name="Morin E."/>
            <person name="Chen J."/>
            <person name="Kohler A."/>
            <person name="Krizsan K."/>
            <person name="Balestrini R."/>
            <person name="Da Silva C."/>
            <person name="Montanini B."/>
            <person name="Hainaut M."/>
            <person name="Levati E."/>
            <person name="Barry K.W."/>
            <person name="Belfiori B."/>
            <person name="Cichocki N."/>
            <person name="Clum A."/>
            <person name="Dockter R.B."/>
            <person name="Fauchery L."/>
            <person name="Guy J."/>
            <person name="Iotti M."/>
            <person name="Le Tacon F."/>
            <person name="Lindquist E.A."/>
            <person name="Lipzen A."/>
            <person name="Malagnac F."/>
            <person name="Mello A."/>
            <person name="Molinier V."/>
            <person name="Miyauchi S."/>
            <person name="Poulain J."/>
            <person name="Riccioni C."/>
            <person name="Rubini A."/>
            <person name="Sitrit Y."/>
            <person name="Splivallo R."/>
            <person name="Traeger S."/>
            <person name="Wang M."/>
            <person name="Zifcakova L."/>
            <person name="Wipf D."/>
            <person name="Zambonelli A."/>
            <person name="Paolocci F."/>
            <person name="Nowrousian M."/>
            <person name="Ottonello S."/>
            <person name="Baldrian P."/>
            <person name="Spatafora J.W."/>
            <person name="Henrissat B."/>
            <person name="Nagy L.G."/>
            <person name="Aury J.M."/>
            <person name="Wincker P."/>
            <person name="Grigoriev I.V."/>
            <person name="Bonfante P."/>
            <person name="Martin F.M."/>
        </authorList>
    </citation>
    <scope>NUCLEOTIDE SEQUENCE [LARGE SCALE GENOMIC DNA]</scope>
    <source>
        <strain evidence="2 3">120613-1</strain>
    </source>
</reference>
<feature type="region of interest" description="Disordered" evidence="1">
    <location>
        <begin position="162"/>
        <end position="275"/>
    </location>
</feature>
<name>A0A3N4K694_9PEZI</name>
<proteinExistence type="predicted"/>
<feature type="compositionally biased region" description="Pro residues" evidence="1">
    <location>
        <begin position="265"/>
        <end position="275"/>
    </location>
</feature>
<keyword evidence="3" id="KW-1185">Reference proteome</keyword>
<gene>
    <name evidence="2" type="ORF">L873DRAFT_1796986</name>
</gene>
<protein>
    <submittedName>
        <fullName evidence="2">Uncharacterized protein</fullName>
    </submittedName>
</protein>
<accession>A0A3N4K694</accession>
<evidence type="ECO:0000313" key="3">
    <source>
        <dbReference type="Proteomes" id="UP000276215"/>
    </source>
</evidence>
<evidence type="ECO:0000313" key="2">
    <source>
        <dbReference type="EMBL" id="RPB06066.1"/>
    </source>
</evidence>
<dbReference type="AlphaFoldDB" id="A0A3N4K694"/>
<dbReference type="OrthoDB" id="10381646at2759"/>
<organism evidence="2 3">
    <name type="scientific">Choiromyces venosus 120613-1</name>
    <dbReference type="NCBI Taxonomy" id="1336337"/>
    <lineage>
        <taxon>Eukaryota</taxon>
        <taxon>Fungi</taxon>
        <taxon>Dikarya</taxon>
        <taxon>Ascomycota</taxon>
        <taxon>Pezizomycotina</taxon>
        <taxon>Pezizomycetes</taxon>
        <taxon>Pezizales</taxon>
        <taxon>Tuberaceae</taxon>
        <taxon>Choiromyces</taxon>
    </lineage>
</organism>
<dbReference type="Proteomes" id="UP000276215">
    <property type="component" value="Unassembled WGS sequence"/>
</dbReference>
<dbReference type="EMBL" id="ML120351">
    <property type="protein sequence ID" value="RPB06066.1"/>
    <property type="molecule type" value="Genomic_DNA"/>
</dbReference>
<feature type="compositionally biased region" description="Basic and acidic residues" evidence="1">
    <location>
        <begin position="165"/>
        <end position="182"/>
    </location>
</feature>
<evidence type="ECO:0000256" key="1">
    <source>
        <dbReference type="SAM" id="MobiDB-lite"/>
    </source>
</evidence>
<sequence length="275" mass="30104">MCFCDIYTLTACPKLHKIKCYYRLCHIHMRMLPPYSPPPSPSSLPRKLRATPSYESLVEALNPVGTSPRLPGFPQPEHKAPYLQCIQNIIPYPSPPQEVQLAKAGCGLSGCKEPDTVGVERVWSGRTEEGEVRFGCPVCKAEEVKAEGEFWVEIAAGMSLPGDDYVEKEKGKGRSKKFRWDRSVGGGEEVSEGSRTRAPEPQLVYTPPPADIARKSRPRPASLPTLVIPQVSTPVPAPAPVLQPESTSFRSTMRRSRSTALASPTPSPPPTVDSD</sequence>